<keyword evidence="2" id="KW-0732">Signal</keyword>
<dbReference type="PROSITE" id="PS51257">
    <property type="entry name" value="PROKAR_LIPOPROTEIN"/>
    <property type="match status" value="1"/>
</dbReference>
<evidence type="ECO:0000313" key="3">
    <source>
        <dbReference type="EMBL" id="EFL51225.1"/>
    </source>
</evidence>
<dbReference type="OrthoDB" id="5459551at2"/>
<reference evidence="3 4" key="1">
    <citation type="submission" date="2010-08" db="EMBL/GenBank/DDBJ databases">
        <title>The draft genome of Desulfovibrio fructosovorans JJ.</title>
        <authorList>
            <consortium name="US DOE Joint Genome Institute (JGI-PGF)"/>
            <person name="Lucas S."/>
            <person name="Copeland A."/>
            <person name="Lapidus A."/>
            <person name="Cheng J.-F."/>
            <person name="Bruce D."/>
            <person name="Goodwin L."/>
            <person name="Pitluck S."/>
            <person name="Land M.L."/>
            <person name="Hauser L."/>
            <person name="Chang Y.-J."/>
            <person name="Jeffries C."/>
            <person name="Wall J.D."/>
            <person name="Stahl D.A."/>
            <person name="Arkin A.P."/>
            <person name="Dehal P."/>
            <person name="Stolyar S.M."/>
            <person name="Hazen T.C."/>
            <person name="Woyke T.J."/>
        </authorList>
    </citation>
    <scope>NUCLEOTIDE SEQUENCE [LARGE SCALE GENOMIC DNA]</scope>
    <source>
        <strain evidence="3 4">JJ</strain>
    </source>
</reference>
<evidence type="ECO:0000256" key="1">
    <source>
        <dbReference type="SAM" id="MobiDB-lite"/>
    </source>
</evidence>
<sequence precursor="true">MKRYVIVFCCLLVAALPLGAGCDKKATPPVMPQLANPQPGPGASPQEVERYQLEEEKRSLVDNYGDNIDRIQQINARLIQLNMEIHNQAHQ</sequence>
<dbReference type="Proteomes" id="UP000006250">
    <property type="component" value="Unassembled WGS sequence"/>
</dbReference>
<evidence type="ECO:0000256" key="2">
    <source>
        <dbReference type="SAM" id="SignalP"/>
    </source>
</evidence>
<accession>E1JWC8</accession>
<proteinExistence type="predicted"/>
<comment type="caution">
    <text evidence="3">The sequence shown here is derived from an EMBL/GenBank/DDBJ whole genome shotgun (WGS) entry which is preliminary data.</text>
</comment>
<dbReference type="STRING" id="596151.DesfrDRAFT_1927"/>
<organism evidence="3 4">
    <name type="scientific">Solidesulfovibrio fructosivorans JJ]</name>
    <dbReference type="NCBI Taxonomy" id="596151"/>
    <lineage>
        <taxon>Bacteria</taxon>
        <taxon>Pseudomonadati</taxon>
        <taxon>Thermodesulfobacteriota</taxon>
        <taxon>Desulfovibrionia</taxon>
        <taxon>Desulfovibrionales</taxon>
        <taxon>Desulfovibrionaceae</taxon>
        <taxon>Solidesulfovibrio</taxon>
    </lineage>
</organism>
<keyword evidence="4" id="KW-1185">Reference proteome</keyword>
<feature type="region of interest" description="Disordered" evidence="1">
    <location>
        <begin position="27"/>
        <end position="49"/>
    </location>
</feature>
<feature type="signal peptide" evidence="2">
    <location>
        <begin position="1"/>
        <end position="20"/>
    </location>
</feature>
<dbReference type="AlphaFoldDB" id="E1JWC8"/>
<feature type="chain" id="PRO_5003148200" description="Lipoprotein" evidence="2">
    <location>
        <begin position="21"/>
        <end position="91"/>
    </location>
</feature>
<protein>
    <recommendedName>
        <fullName evidence="5">Lipoprotein</fullName>
    </recommendedName>
</protein>
<evidence type="ECO:0000313" key="4">
    <source>
        <dbReference type="Proteomes" id="UP000006250"/>
    </source>
</evidence>
<dbReference type="EMBL" id="AECZ01000011">
    <property type="protein sequence ID" value="EFL51225.1"/>
    <property type="molecule type" value="Genomic_DNA"/>
</dbReference>
<dbReference type="eggNOG" id="ENOG503184D">
    <property type="taxonomic scope" value="Bacteria"/>
</dbReference>
<dbReference type="RefSeq" id="WP_005993343.1">
    <property type="nucleotide sequence ID" value="NZ_AECZ01000011.1"/>
</dbReference>
<evidence type="ECO:0008006" key="5">
    <source>
        <dbReference type="Google" id="ProtNLM"/>
    </source>
</evidence>
<name>E1JWC8_SOLFR</name>
<gene>
    <name evidence="3" type="ORF">DesfrDRAFT_1927</name>
</gene>